<evidence type="ECO:0000313" key="1">
    <source>
        <dbReference type="EMBL" id="EAA17542.1"/>
    </source>
</evidence>
<dbReference type="AlphaFoldDB" id="Q7RDB5"/>
<sequence length="17" mass="2084">MHFMHLTFLVIHKKSTI</sequence>
<dbReference type="Proteomes" id="UP000008553">
    <property type="component" value="Unassembled WGS sequence"/>
</dbReference>
<protein>
    <submittedName>
        <fullName evidence="1">Uncharacterized protein</fullName>
    </submittedName>
</protein>
<evidence type="ECO:0000313" key="2">
    <source>
        <dbReference type="Proteomes" id="UP000008553"/>
    </source>
</evidence>
<dbReference type="EMBL" id="AABL01001758">
    <property type="protein sequence ID" value="EAA17542.1"/>
    <property type="molecule type" value="Genomic_DNA"/>
</dbReference>
<feature type="non-terminal residue" evidence="1">
    <location>
        <position position="17"/>
    </location>
</feature>
<dbReference type="InParanoid" id="Q7RDB5"/>
<reference evidence="1 2" key="1">
    <citation type="journal article" date="2002" name="Nature">
        <title>Genome sequence and comparative analysis of the model rodent malaria parasite Plasmodium yoelii yoelii.</title>
        <authorList>
            <person name="Carlton J.M."/>
            <person name="Angiuoli S.V."/>
            <person name="Suh B.B."/>
            <person name="Kooij T.W."/>
            <person name="Pertea M."/>
            <person name="Silva J.C."/>
            <person name="Ermolaeva M.D."/>
            <person name="Allen J.E."/>
            <person name="Selengut J.D."/>
            <person name="Koo H.L."/>
            <person name="Peterson J.D."/>
            <person name="Pop M."/>
            <person name="Kosack D.S."/>
            <person name="Shumway M.F."/>
            <person name="Bidwell S.L."/>
            <person name="Shallom S.J."/>
            <person name="van Aken S.E."/>
            <person name="Riedmuller S.B."/>
            <person name="Feldblyum T.V."/>
            <person name="Cho J.K."/>
            <person name="Quackenbush J."/>
            <person name="Sedegah M."/>
            <person name="Shoaibi A."/>
            <person name="Cummings L.M."/>
            <person name="Florens L."/>
            <person name="Yates J.R."/>
            <person name="Raine J.D."/>
            <person name="Sinden R.E."/>
            <person name="Harris M.A."/>
            <person name="Cunningham D.A."/>
            <person name="Preiser P.R."/>
            <person name="Bergman L.W."/>
            <person name="Vaidya A.B."/>
            <person name="van Lin L.H."/>
            <person name="Janse C.J."/>
            <person name="Waters A.P."/>
            <person name="Smith H.O."/>
            <person name="White O.R."/>
            <person name="Salzberg S.L."/>
            <person name="Venter J.C."/>
            <person name="Fraser C.M."/>
            <person name="Hoffman S.L."/>
            <person name="Gardner M.J."/>
            <person name="Carucci D.J."/>
        </authorList>
    </citation>
    <scope>NUCLEOTIDE SEQUENCE [LARGE SCALE GENOMIC DNA]</scope>
    <source>
        <strain evidence="1 2">17XNL</strain>
    </source>
</reference>
<accession>Q7RDB5</accession>
<gene>
    <name evidence="1" type="ORF">PY05508</name>
</gene>
<keyword evidence="2" id="KW-1185">Reference proteome</keyword>
<name>Q7RDB5_PLAYO</name>
<organism evidence="1 2">
    <name type="scientific">Plasmodium yoelii yoelii</name>
    <dbReference type="NCBI Taxonomy" id="73239"/>
    <lineage>
        <taxon>Eukaryota</taxon>
        <taxon>Sar</taxon>
        <taxon>Alveolata</taxon>
        <taxon>Apicomplexa</taxon>
        <taxon>Aconoidasida</taxon>
        <taxon>Haemosporida</taxon>
        <taxon>Plasmodiidae</taxon>
        <taxon>Plasmodium</taxon>
        <taxon>Plasmodium (Vinckeia)</taxon>
    </lineage>
</organism>
<proteinExistence type="predicted"/>
<dbReference type="PaxDb" id="73239-Q7RDB5"/>
<comment type="caution">
    <text evidence="1">The sequence shown here is derived from an EMBL/GenBank/DDBJ whole genome shotgun (WGS) entry which is preliminary data.</text>
</comment>